<protein>
    <submittedName>
        <fullName evidence="2">Uncharacterized protein</fullName>
    </submittedName>
</protein>
<dbReference type="AlphaFoldDB" id="A0A0F9H8V6"/>
<name>A0A0F9H8V6_9ZZZZ</name>
<proteinExistence type="predicted"/>
<evidence type="ECO:0000313" key="2">
    <source>
        <dbReference type="EMBL" id="KKL71582.1"/>
    </source>
</evidence>
<evidence type="ECO:0000256" key="1">
    <source>
        <dbReference type="SAM" id="MobiDB-lite"/>
    </source>
</evidence>
<comment type="caution">
    <text evidence="2">The sequence shown here is derived from an EMBL/GenBank/DDBJ whole genome shotgun (WGS) entry which is preliminary data.</text>
</comment>
<accession>A0A0F9H8V6</accession>
<organism evidence="2">
    <name type="scientific">marine sediment metagenome</name>
    <dbReference type="NCBI Taxonomy" id="412755"/>
    <lineage>
        <taxon>unclassified sequences</taxon>
        <taxon>metagenomes</taxon>
        <taxon>ecological metagenomes</taxon>
    </lineage>
</organism>
<feature type="non-terminal residue" evidence="2">
    <location>
        <position position="101"/>
    </location>
</feature>
<sequence length="101" mass="9825">MPQLSDFATETEPAVSSGPLPSETKPEPEKTSGTASLSDFAVEAQPSAPSLGERAIAAGQGTVAGVAQAAPLVAGAFAGAKLGAAAGALAGPAYDLRMSQQ</sequence>
<dbReference type="EMBL" id="LAZR01025548">
    <property type="protein sequence ID" value="KKL71582.1"/>
    <property type="molecule type" value="Genomic_DNA"/>
</dbReference>
<gene>
    <name evidence="2" type="ORF">LCGC14_2093460</name>
</gene>
<feature type="region of interest" description="Disordered" evidence="1">
    <location>
        <begin position="1"/>
        <end position="49"/>
    </location>
</feature>
<reference evidence="2" key="1">
    <citation type="journal article" date="2015" name="Nature">
        <title>Complex archaea that bridge the gap between prokaryotes and eukaryotes.</title>
        <authorList>
            <person name="Spang A."/>
            <person name="Saw J.H."/>
            <person name="Jorgensen S.L."/>
            <person name="Zaremba-Niedzwiedzka K."/>
            <person name="Martijn J."/>
            <person name="Lind A.E."/>
            <person name="van Eijk R."/>
            <person name="Schleper C."/>
            <person name="Guy L."/>
            <person name="Ettema T.J."/>
        </authorList>
    </citation>
    <scope>NUCLEOTIDE SEQUENCE</scope>
</reference>